<dbReference type="Gene3D" id="2.60.20.10">
    <property type="entry name" value="Crystallins"/>
    <property type="match status" value="1"/>
</dbReference>
<feature type="signal peptide" evidence="1">
    <location>
        <begin position="1"/>
        <end position="24"/>
    </location>
</feature>
<dbReference type="EMBL" id="CM002241">
    <property type="protein sequence ID" value="EAA27103.2"/>
    <property type="molecule type" value="Genomic_DNA"/>
</dbReference>
<accession>Q7RX57</accession>
<evidence type="ECO:0000313" key="2">
    <source>
        <dbReference type="EMBL" id="EAA27103.2"/>
    </source>
</evidence>
<keyword evidence="3" id="KW-1185">Reference proteome</keyword>
<feature type="chain" id="PRO_5004290890" evidence="1">
    <location>
        <begin position="25"/>
        <end position="130"/>
    </location>
</feature>
<name>Q7RX57_NEUCR</name>
<dbReference type="GeneID" id="3872486"/>
<dbReference type="AlphaFoldDB" id="Q7RX57"/>
<keyword evidence="1" id="KW-0732">Signal</keyword>
<dbReference type="InParanoid" id="Q7RX57"/>
<evidence type="ECO:0000256" key="1">
    <source>
        <dbReference type="SAM" id="SignalP"/>
    </source>
</evidence>
<protein>
    <submittedName>
        <fullName evidence="2">Uncharacterized protein</fullName>
    </submittedName>
</protein>
<dbReference type="Proteomes" id="UP000001805">
    <property type="component" value="Chromosome 5, Linkage Group VI"/>
</dbReference>
<dbReference type="KEGG" id="ncr:NCU05031"/>
<gene>
    <name evidence="2" type="ORF">NCU05031</name>
</gene>
<dbReference type="HOGENOM" id="CLU_139884_0_0_1"/>
<dbReference type="PaxDb" id="5141-EFNCRP00000001476"/>
<dbReference type="SMR" id="Q7RX57"/>
<dbReference type="OrthoDB" id="2910287at2759"/>
<reference evidence="2 3" key="1">
    <citation type="journal article" date="2003" name="Nature">
        <title>The genome sequence of the filamentous fungus Neurospora crassa.</title>
        <authorList>
            <person name="Galagan J.E."/>
            <person name="Calvo S.E."/>
            <person name="Borkovich K.A."/>
            <person name="Selker E.U."/>
            <person name="Read N.D."/>
            <person name="Jaffe D."/>
            <person name="FitzHugh W."/>
            <person name="Ma L.J."/>
            <person name="Smirnov S."/>
            <person name="Purcell S."/>
            <person name="Rehman B."/>
            <person name="Elkins T."/>
            <person name="Engels R."/>
            <person name="Wang S."/>
            <person name="Nielsen C.B."/>
            <person name="Butler J."/>
            <person name="Endrizzi M."/>
            <person name="Qui D."/>
            <person name="Ianakiev P."/>
            <person name="Bell-Pedersen D."/>
            <person name="Nelson M.A."/>
            <person name="Werner-Washburne M."/>
            <person name="Selitrennikoff C.P."/>
            <person name="Kinsey J.A."/>
            <person name="Braun E.L."/>
            <person name="Zelter A."/>
            <person name="Schulte U."/>
            <person name="Kothe G.O."/>
            <person name="Jedd G."/>
            <person name="Mewes W."/>
            <person name="Staben C."/>
            <person name="Marcotte E."/>
            <person name="Greenberg D."/>
            <person name="Roy A."/>
            <person name="Foley K."/>
            <person name="Naylor J."/>
            <person name="Stange-Thomann N."/>
            <person name="Barrett R."/>
            <person name="Gnerre S."/>
            <person name="Kamal M."/>
            <person name="Kamvysselis M."/>
            <person name="Mauceli E."/>
            <person name="Bielke C."/>
            <person name="Rudd S."/>
            <person name="Frishman D."/>
            <person name="Krystofova S."/>
            <person name="Rasmussen C."/>
            <person name="Metzenberg R.L."/>
            <person name="Perkins D.D."/>
            <person name="Kroken S."/>
            <person name="Cogoni C."/>
            <person name="Macino G."/>
            <person name="Catcheside D."/>
            <person name="Li W."/>
            <person name="Pratt R.J."/>
            <person name="Osmani S.A."/>
            <person name="DeSouza C.P."/>
            <person name="Glass L."/>
            <person name="Orbach M.J."/>
            <person name="Berglund J.A."/>
            <person name="Voelker R."/>
            <person name="Yarden O."/>
            <person name="Plamann M."/>
            <person name="Seiler S."/>
            <person name="Dunlap J."/>
            <person name="Radford A."/>
            <person name="Aramayo R."/>
            <person name="Natvig D.O."/>
            <person name="Alex L.A."/>
            <person name="Mannhaupt G."/>
            <person name="Ebbole D.J."/>
            <person name="Freitag M."/>
            <person name="Paulsen I."/>
            <person name="Sachs M.S."/>
            <person name="Lander E.S."/>
            <person name="Nusbaum C."/>
            <person name="Birren B."/>
        </authorList>
    </citation>
    <scope>NUCLEOTIDE SEQUENCE [LARGE SCALE GENOMIC DNA]</scope>
    <source>
        <strain evidence="3">ATCC 24698 / 74-OR23-1A / CBS 708.71 / DSM 1257 / FGSC 987</strain>
    </source>
</reference>
<organism evidence="2 3">
    <name type="scientific">Neurospora crassa (strain ATCC 24698 / 74-OR23-1A / CBS 708.71 / DSM 1257 / FGSC 987)</name>
    <dbReference type="NCBI Taxonomy" id="367110"/>
    <lineage>
        <taxon>Eukaryota</taxon>
        <taxon>Fungi</taxon>
        <taxon>Dikarya</taxon>
        <taxon>Ascomycota</taxon>
        <taxon>Pezizomycotina</taxon>
        <taxon>Sordariomycetes</taxon>
        <taxon>Sordariomycetidae</taxon>
        <taxon>Sordariales</taxon>
        <taxon>Sordariaceae</taxon>
        <taxon>Neurospora</taxon>
    </lineage>
</organism>
<evidence type="ECO:0000313" key="3">
    <source>
        <dbReference type="Proteomes" id="UP000001805"/>
    </source>
</evidence>
<dbReference type="RefSeq" id="XP_956339.2">
    <property type="nucleotide sequence ID" value="XM_951246.2"/>
</dbReference>
<proteinExistence type="predicted"/>
<dbReference type="VEuPathDB" id="FungiDB:NCU05031"/>
<sequence>MKLTTILLTLGLGLTTAPSTVVLAAPAPAPEYNYYQQANTPDIVDMFVNANYYGNKYTGSAYEGQCVNLPPNFNDNLSSGRARPGYHCTVWPDANCRTNKWNFTFDDRGSGARFPDWINDRASSWRCVRY</sequence>